<evidence type="ECO:0000313" key="1">
    <source>
        <dbReference type="EMBL" id="MFC7063055.1"/>
    </source>
</evidence>
<dbReference type="EMBL" id="JBHSZV010000037">
    <property type="protein sequence ID" value="MFC7063055.1"/>
    <property type="molecule type" value="Genomic_DNA"/>
</dbReference>
<sequence length="84" mass="9427">MSEMVKDRKTDSKICMGVVLLFGFVAGTLLRSMTSPDDPSIRRTTKNYVQAKKDKLMTIGEQKFNEIQSKKQGLQADAKKSVTQ</sequence>
<dbReference type="RefSeq" id="WP_204708786.1">
    <property type="nucleotide sequence ID" value="NZ_JBHSZV010000037.1"/>
</dbReference>
<comment type="caution">
    <text evidence="1">The sequence shown here is derived from an EMBL/GenBank/DDBJ whole genome shotgun (WGS) entry which is preliminary data.</text>
</comment>
<protein>
    <recommendedName>
        <fullName evidence="3">YtxH domain-containing protein</fullName>
    </recommendedName>
</protein>
<dbReference type="Proteomes" id="UP001596410">
    <property type="component" value="Unassembled WGS sequence"/>
</dbReference>
<name>A0ABW2EL82_9BACI</name>
<organism evidence="1 2">
    <name type="scientific">Halobacillus seohaensis</name>
    <dbReference type="NCBI Taxonomy" id="447421"/>
    <lineage>
        <taxon>Bacteria</taxon>
        <taxon>Bacillati</taxon>
        <taxon>Bacillota</taxon>
        <taxon>Bacilli</taxon>
        <taxon>Bacillales</taxon>
        <taxon>Bacillaceae</taxon>
        <taxon>Halobacillus</taxon>
    </lineage>
</organism>
<keyword evidence="2" id="KW-1185">Reference proteome</keyword>
<accession>A0ABW2EL82</accession>
<evidence type="ECO:0008006" key="3">
    <source>
        <dbReference type="Google" id="ProtNLM"/>
    </source>
</evidence>
<evidence type="ECO:0000313" key="2">
    <source>
        <dbReference type="Proteomes" id="UP001596410"/>
    </source>
</evidence>
<proteinExistence type="predicted"/>
<gene>
    <name evidence="1" type="ORF">ACFQIC_14595</name>
</gene>
<reference evidence="2" key="1">
    <citation type="journal article" date="2019" name="Int. J. Syst. Evol. Microbiol.">
        <title>The Global Catalogue of Microorganisms (GCM) 10K type strain sequencing project: providing services to taxonomists for standard genome sequencing and annotation.</title>
        <authorList>
            <consortium name="The Broad Institute Genomics Platform"/>
            <consortium name="The Broad Institute Genome Sequencing Center for Infectious Disease"/>
            <person name="Wu L."/>
            <person name="Ma J."/>
        </authorList>
    </citation>
    <scope>NUCLEOTIDE SEQUENCE [LARGE SCALE GENOMIC DNA]</scope>
    <source>
        <strain evidence="2">CGMCC 4.1621</strain>
    </source>
</reference>